<organism evidence="2 3">
    <name type="scientific">Mycobacterium gordonae</name>
    <dbReference type="NCBI Taxonomy" id="1778"/>
    <lineage>
        <taxon>Bacteria</taxon>
        <taxon>Bacillati</taxon>
        <taxon>Actinomycetota</taxon>
        <taxon>Actinomycetes</taxon>
        <taxon>Mycobacteriales</taxon>
        <taxon>Mycobacteriaceae</taxon>
        <taxon>Mycobacterium</taxon>
    </lineage>
</organism>
<reference evidence="2 3" key="1">
    <citation type="submission" date="2016-06" db="EMBL/GenBank/DDBJ databases">
        <authorList>
            <person name="Kjaerup R.B."/>
            <person name="Dalgaard T.S."/>
            <person name="Juul-Madsen H.R."/>
        </authorList>
    </citation>
    <scope>NUCLEOTIDE SEQUENCE [LARGE SCALE GENOMIC DNA]</scope>
    <source>
        <strain evidence="2 3">1245752.6</strain>
    </source>
</reference>
<accession>A0A1A6BGC0</accession>
<evidence type="ECO:0000259" key="1">
    <source>
        <dbReference type="Pfam" id="PF03756"/>
    </source>
</evidence>
<sequence>MAVIAPGAPRVIPGRTIDILAEPTGSDISRGYARVDLDDPVFFDHPLDHVPGMLLAVAMLELAEQVSLLEADNIVFRSTFTRFCELAAPVEVTAVREIHGTHRIETNQCGRSVAKAQLALVHTAPPNEGIAVPALGNCPIEGDLVHRADIRNVALNSFTVENGRVWAGVREESAIAGLPPRTRVIACALEAARQFAIAVLHRWGEHPPTTKMIFVGFTAELPTAAAAEARALSWQITSPEQTRKLHIHVHATGGLAHKVGSILIASRCVDGEEYAQLRAG</sequence>
<feature type="domain" description="A-factor biosynthesis hotdog" evidence="1">
    <location>
        <begin position="24"/>
        <end position="109"/>
    </location>
</feature>
<protein>
    <recommendedName>
        <fullName evidence="1">A-factor biosynthesis hotdog domain-containing protein</fullName>
    </recommendedName>
</protein>
<evidence type="ECO:0000313" key="3">
    <source>
        <dbReference type="Proteomes" id="UP000093757"/>
    </source>
</evidence>
<evidence type="ECO:0000313" key="2">
    <source>
        <dbReference type="EMBL" id="OBS01363.1"/>
    </source>
</evidence>
<dbReference type="RefSeq" id="WP_065134372.1">
    <property type="nucleotide sequence ID" value="NZ_MAEM01000295.1"/>
</dbReference>
<dbReference type="AlphaFoldDB" id="A0A1A6BGC0"/>
<name>A0A1A6BGC0_MYCGO</name>
<dbReference type="OrthoDB" id="7838374at2"/>
<dbReference type="InterPro" id="IPR005509">
    <property type="entry name" value="AfsA_hotdog_dom"/>
</dbReference>
<gene>
    <name evidence="2" type="ORF">A9W98_20605</name>
</gene>
<comment type="caution">
    <text evidence="2">The sequence shown here is derived from an EMBL/GenBank/DDBJ whole genome shotgun (WGS) entry which is preliminary data.</text>
</comment>
<dbReference type="EMBL" id="MAEM01000295">
    <property type="protein sequence ID" value="OBS01363.1"/>
    <property type="molecule type" value="Genomic_DNA"/>
</dbReference>
<dbReference type="Proteomes" id="UP000093757">
    <property type="component" value="Unassembled WGS sequence"/>
</dbReference>
<dbReference type="Pfam" id="PF03756">
    <property type="entry name" value="AfsA"/>
    <property type="match status" value="1"/>
</dbReference>
<proteinExistence type="predicted"/>